<dbReference type="InterPro" id="IPR058841">
    <property type="entry name" value="HTH_76"/>
</dbReference>
<dbReference type="Pfam" id="PF25871">
    <property type="entry name" value="HTH_76"/>
    <property type="match status" value="1"/>
</dbReference>
<dbReference type="InterPro" id="IPR040554">
    <property type="entry name" value="KPWE_PEX14_dom"/>
</dbReference>
<proteinExistence type="predicted"/>
<accession>A0A444UZ78</accession>
<comment type="caution">
    <text evidence="4">The sequence shown here is derived from an EMBL/GenBank/DDBJ whole genome shotgun (WGS) entry which is preliminary data.</text>
</comment>
<evidence type="ECO:0000256" key="1">
    <source>
        <dbReference type="SAM" id="MobiDB-lite"/>
    </source>
</evidence>
<protein>
    <submittedName>
        <fullName evidence="4">Uncharacterized protein</fullName>
    </submittedName>
</protein>
<feature type="domain" description="Peroxisomal membrane protein PEX14-like KPWE" evidence="2">
    <location>
        <begin position="138"/>
        <end position="182"/>
    </location>
</feature>
<dbReference type="PANTHER" id="PTHR36855:SF1">
    <property type="entry name" value="PEROXISOME MEMBRANE ANCHOR PROTEIN PEX14P N-TERMINAL DOMAIN-CONTAINING PROTEIN"/>
    <property type="match status" value="1"/>
</dbReference>
<dbReference type="AlphaFoldDB" id="A0A444UZ78"/>
<dbReference type="PANTHER" id="PTHR36855">
    <property type="entry name" value="CHROMOSOME 10, WHOLE GENOME SHOTGUN SEQUENCE"/>
    <property type="match status" value="1"/>
</dbReference>
<evidence type="ECO:0000259" key="3">
    <source>
        <dbReference type="Pfam" id="PF25871"/>
    </source>
</evidence>
<feature type="region of interest" description="Disordered" evidence="1">
    <location>
        <begin position="163"/>
        <end position="184"/>
    </location>
</feature>
<reference evidence="4 5" key="1">
    <citation type="submission" date="2019-01" db="EMBL/GenBank/DDBJ databases">
        <title>Draft Genome and Complete Hox-Cluster Characterization of the Sterlet Sturgeon (Acipenser ruthenus).</title>
        <authorList>
            <person name="Wei Q."/>
        </authorList>
    </citation>
    <scope>NUCLEOTIDE SEQUENCE [LARGE SCALE GENOMIC DNA]</scope>
    <source>
        <strain evidence="4">WHYD16114868_AA</strain>
        <tissue evidence="4">Blood</tissue>
    </source>
</reference>
<sequence>MESAYEAFHSYDFEKDENFKKGIRSLSDVTSRQDEQLLRIKMFYYNRFIRPVDLKGYKQWLSSQPPQSVSQTSQQCTAEELWQACNKLQLKDLSVQDSDSSTGDQGGCTRELPVKVQHGNGSYTVAPDSEVGEQDCCLSFAEVFQMIQSGQDIPGVQKPNITACNHKPTASQMNRKPKPWEKKS</sequence>
<evidence type="ECO:0000313" key="4">
    <source>
        <dbReference type="EMBL" id="RXM93408.1"/>
    </source>
</evidence>
<organism evidence="4 5">
    <name type="scientific">Acipenser ruthenus</name>
    <name type="common">Sterlet sturgeon</name>
    <dbReference type="NCBI Taxonomy" id="7906"/>
    <lineage>
        <taxon>Eukaryota</taxon>
        <taxon>Metazoa</taxon>
        <taxon>Chordata</taxon>
        <taxon>Craniata</taxon>
        <taxon>Vertebrata</taxon>
        <taxon>Euteleostomi</taxon>
        <taxon>Actinopterygii</taxon>
        <taxon>Chondrostei</taxon>
        <taxon>Acipenseriformes</taxon>
        <taxon>Acipenseridae</taxon>
        <taxon>Acipenser</taxon>
    </lineage>
</organism>
<dbReference type="Proteomes" id="UP000289886">
    <property type="component" value="Unassembled WGS sequence"/>
</dbReference>
<keyword evidence="5" id="KW-1185">Reference proteome</keyword>
<feature type="domain" description="PEX14-like helix-turn-helix" evidence="3">
    <location>
        <begin position="2"/>
        <end position="65"/>
    </location>
</feature>
<evidence type="ECO:0000259" key="2">
    <source>
        <dbReference type="Pfam" id="PF17733"/>
    </source>
</evidence>
<dbReference type="Pfam" id="PF17733">
    <property type="entry name" value="KPWE_dom"/>
    <property type="match status" value="1"/>
</dbReference>
<evidence type="ECO:0000313" key="5">
    <source>
        <dbReference type="Proteomes" id="UP000289886"/>
    </source>
</evidence>
<name>A0A444UZ78_ACIRT</name>
<dbReference type="EMBL" id="SCEB01004671">
    <property type="protein sequence ID" value="RXM93408.1"/>
    <property type="molecule type" value="Genomic_DNA"/>
</dbReference>
<feature type="compositionally biased region" description="Polar residues" evidence="1">
    <location>
        <begin position="163"/>
        <end position="174"/>
    </location>
</feature>
<gene>
    <name evidence="4" type="ORF">EOD39_19106</name>
</gene>